<feature type="transmembrane region" description="Helical" evidence="1">
    <location>
        <begin position="471"/>
        <end position="491"/>
    </location>
</feature>
<feature type="transmembrane region" description="Helical" evidence="1">
    <location>
        <begin position="186"/>
        <end position="205"/>
    </location>
</feature>
<dbReference type="KEGG" id="htu:Htur_3289"/>
<evidence type="ECO:0000313" key="2">
    <source>
        <dbReference type="EMBL" id="ADB62153.1"/>
    </source>
</evidence>
<dbReference type="STRING" id="543526.Htur_3289"/>
<evidence type="ECO:0000313" key="3">
    <source>
        <dbReference type="Proteomes" id="UP000001903"/>
    </source>
</evidence>
<proteinExistence type="predicted"/>
<keyword evidence="3" id="KW-1185">Reference proteome</keyword>
<reference evidence="2 3" key="1">
    <citation type="journal article" date="2010" name="Stand. Genomic Sci.">
        <title>Complete genome sequence of Haloterrigena turkmenica type strain (4k).</title>
        <authorList>
            <person name="Saunders E."/>
            <person name="Tindall B.J."/>
            <person name="Fahnrich R."/>
            <person name="Lapidus A."/>
            <person name="Copeland A."/>
            <person name="Del Rio T.G."/>
            <person name="Lucas S."/>
            <person name="Chen F."/>
            <person name="Tice H."/>
            <person name="Cheng J.F."/>
            <person name="Han C."/>
            <person name="Detter J.C."/>
            <person name="Bruce D."/>
            <person name="Goodwin L."/>
            <person name="Chain P."/>
            <person name="Pitluck S."/>
            <person name="Pati A."/>
            <person name="Ivanova N."/>
            <person name="Mavromatis K."/>
            <person name="Chen A."/>
            <person name="Palaniappan K."/>
            <person name="Land M."/>
            <person name="Hauser L."/>
            <person name="Chang Y.J."/>
            <person name="Jeffries C.D."/>
            <person name="Brettin T."/>
            <person name="Rohde M."/>
            <person name="Goker M."/>
            <person name="Bristow J."/>
            <person name="Eisen J.A."/>
            <person name="Markowitz V."/>
            <person name="Hugenholtz P."/>
            <person name="Klenk H.P."/>
            <person name="Kyrpides N.C."/>
        </authorList>
    </citation>
    <scope>NUCLEOTIDE SEQUENCE [LARGE SCALE GENOMIC DNA]</scope>
    <source>
        <strain evidence="3">ATCC 51198 / DSM 5511 / JCM 9101 / NCIMB 13204 / VKM B-1734 / 4k</strain>
    </source>
</reference>
<evidence type="ECO:0000256" key="1">
    <source>
        <dbReference type="SAM" id="Phobius"/>
    </source>
</evidence>
<dbReference type="RefSeq" id="WP_012944410.1">
    <property type="nucleotide sequence ID" value="NC_013743.1"/>
</dbReference>
<name>D2RPK1_HALTV</name>
<feature type="transmembrane region" description="Helical" evidence="1">
    <location>
        <begin position="27"/>
        <end position="47"/>
    </location>
</feature>
<feature type="transmembrane region" description="Helical" evidence="1">
    <location>
        <begin position="323"/>
        <end position="341"/>
    </location>
</feature>
<feature type="transmembrane region" description="Helical" evidence="1">
    <location>
        <begin position="522"/>
        <end position="542"/>
    </location>
</feature>
<dbReference type="AlphaFoldDB" id="D2RPK1"/>
<keyword evidence="1" id="KW-0812">Transmembrane</keyword>
<keyword evidence="1" id="KW-1133">Transmembrane helix</keyword>
<feature type="transmembrane region" description="Helical" evidence="1">
    <location>
        <begin position="426"/>
        <end position="450"/>
    </location>
</feature>
<dbReference type="OrthoDB" id="293659at2157"/>
<dbReference type="GeneID" id="8743909"/>
<feature type="transmembrane region" description="Helical" evidence="1">
    <location>
        <begin position="150"/>
        <end position="174"/>
    </location>
</feature>
<feature type="transmembrane region" description="Helical" evidence="1">
    <location>
        <begin position="246"/>
        <end position="274"/>
    </location>
</feature>
<organism evidence="2 3">
    <name type="scientific">Haloterrigena turkmenica (strain ATCC 51198 / DSM 5511 / JCM 9101 / NCIMB 13204 / VKM B-1734 / 4k)</name>
    <name type="common">Halococcus turkmenicus</name>
    <dbReference type="NCBI Taxonomy" id="543526"/>
    <lineage>
        <taxon>Archaea</taxon>
        <taxon>Methanobacteriati</taxon>
        <taxon>Methanobacteriota</taxon>
        <taxon>Stenosarchaea group</taxon>
        <taxon>Halobacteria</taxon>
        <taxon>Halobacteriales</taxon>
        <taxon>Natrialbaceae</taxon>
        <taxon>Haloterrigena</taxon>
    </lineage>
</organism>
<gene>
    <name evidence="2" type="ordered locus">Htur_3289</name>
</gene>
<feature type="transmembrane region" description="Helical" evidence="1">
    <location>
        <begin position="347"/>
        <end position="371"/>
    </location>
</feature>
<dbReference type="HOGENOM" id="CLU_034820_0_0_2"/>
<dbReference type="EMBL" id="CP001860">
    <property type="protein sequence ID" value="ADB62153.1"/>
    <property type="molecule type" value="Genomic_DNA"/>
</dbReference>
<accession>D2RPK1</accession>
<sequence length="552" mass="57362">MTGIPALVARTEFRRTVRTVTSDTTKLLVTGFLALVFGGSILLAGGYMLPRLGAELADGVSSDTAAFATNLVTGGVGVGWFFLVFFTTLRAFSTAADPDEPEFLLTSTSLRNAVIGVIGAEILLFGSWLLPASLVLSGAFAYGTGTVWPVLVGPLLVCLALATAVPTGFVIGISVRHLVTVYEPIARFRILVFAAFWAAYLWVFATGRIDGLTSWLFSLLQDTPLGWPGHILLAAVPNVDASSTAILGGVVGAVAVSAVAFAVAIAIAGVHWFADPARFEEEEATATESSNRLADLLGRGLSRPVRAVTVTAIRRTKRAPIRLAYVAYPLFGSIAFFQEIVQTGRVPAHIAVILSVYLVWAAGALFTLNPLGDLGRGLPAVVASPLSGRQAITGLVVAGALVAGPIGFVGALALGLASPLSLERTAALAAGTTVGTVVTPALATGIGTAAPRFGSVKVTNNREAVMPSKTAFVVYSLAIILPAIAAVVLYAEAPELIADTMLAVSTWLPGPTVSVSARGITIAAWAVLVTGLIAPVISYLYAVERFDWYTLE</sequence>
<feature type="transmembrane region" description="Helical" evidence="1">
    <location>
        <begin position="392"/>
        <end position="414"/>
    </location>
</feature>
<protein>
    <submittedName>
        <fullName evidence="2">Uncharacterized protein</fullName>
    </submittedName>
</protein>
<keyword evidence="1" id="KW-0472">Membrane</keyword>
<dbReference type="eggNOG" id="arCOG06311">
    <property type="taxonomic scope" value="Archaea"/>
</dbReference>
<dbReference type="Proteomes" id="UP000001903">
    <property type="component" value="Chromosome"/>
</dbReference>
<feature type="transmembrane region" description="Helical" evidence="1">
    <location>
        <begin position="110"/>
        <end position="130"/>
    </location>
</feature>
<feature type="transmembrane region" description="Helical" evidence="1">
    <location>
        <begin position="67"/>
        <end position="89"/>
    </location>
</feature>